<keyword evidence="1" id="KW-0472">Membrane</keyword>
<accession>F0EY08</accession>
<feature type="transmembrane region" description="Helical" evidence="1">
    <location>
        <begin position="12"/>
        <end position="32"/>
    </location>
</feature>
<protein>
    <submittedName>
        <fullName evidence="2">Uncharacterized protein</fullName>
    </submittedName>
</protein>
<keyword evidence="1" id="KW-0812">Transmembrane</keyword>
<evidence type="ECO:0000313" key="2">
    <source>
        <dbReference type="EMBL" id="EGC17907.1"/>
    </source>
</evidence>
<feature type="transmembrane region" description="Helical" evidence="1">
    <location>
        <begin position="38"/>
        <end position="56"/>
    </location>
</feature>
<keyword evidence="1" id="KW-1133">Transmembrane helix</keyword>
<proteinExistence type="predicted"/>
<sequence>MLFHLSSHSHWRGVLPVAGYASVYYAVLYYLYRQDRMFEFYLIGFMLALATLPYLLGSMKDAPRGISIRQEYRPSR</sequence>
<name>F0EY08_9NEIS</name>
<evidence type="ECO:0000256" key="1">
    <source>
        <dbReference type="SAM" id="Phobius"/>
    </source>
</evidence>
<dbReference type="RefSeq" id="WP_003781939.1">
    <property type="nucleotide sequence ID" value="NZ_GL870929.1"/>
</dbReference>
<comment type="caution">
    <text evidence="2">The sequence shown here is derived from an EMBL/GenBank/DDBJ whole genome shotgun (WGS) entry which is preliminary data.</text>
</comment>
<organism evidence="2 3">
    <name type="scientific">Kingella denitrificans ATCC 33394</name>
    <dbReference type="NCBI Taxonomy" id="888741"/>
    <lineage>
        <taxon>Bacteria</taxon>
        <taxon>Pseudomonadati</taxon>
        <taxon>Pseudomonadota</taxon>
        <taxon>Betaproteobacteria</taxon>
        <taxon>Neisseriales</taxon>
        <taxon>Neisseriaceae</taxon>
        <taxon>Kingella</taxon>
    </lineage>
</organism>
<evidence type="ECO:0000313" key="3">
    <source>
        <dbReference type="Proteomes" id="UP000004088"/>
    </source>
</evidence>
<dbReference type="HOGENOM" id="CLU_2649609_0_0_4"/>
<dbReference type="AlphaFoldDB" id="F0EY08"/>
<dbReference type="EMBL" id="AEWV01000013">
    <property type="protein sequence ID" value="EGC17907.1"/>
    <property type="molecule type" value="Genomic_DNA"/>
</dbReference>
<reference evidence="2 3" key="1">
    <citation type="submission" date="2011-01" db="EMBL/GenBank/DDBJ databases">
        <authorList>
            <person name="Muzny D."/>
            <person name="Qin X."/>
            <person name="Deng J."/>
            <person name="Jiang H."/>
            <person name="Liu Y."/>
            <person name="Qu J."/>
            <person name="Song X.-Z."/>
            <person name="Zhang L."/>
            <person name="Thornton R."/>
            <person name="Coyle M."/>
            <person name="Francisco L."/>
            <person name="Jackson L."/>
            <person name="Javaid M."/>
            <person name="Korchina V."/>
            <person name="Kovar C."/>
            <person name="Mata R."/>
            <person name="Mathew T."/>
            <person name="Ngo R."/>
            <person name="Nguyen L."/>
            <person name="Nguyen N."/>
            <person name="Okwuonu G."/>
            <person name="Ongeri F."/>
            <person name="Pham C."/>
            <person name="Simmons D."/>
            <person name="Wilczek-Boney K."/>
            <person name="Hale W."/>
            <person name="Jakkamsetti A."/>
            <person name="Pham P."/>
            <person name="Ruth R."/>
            <person name="San Lucas F."/>
            <person name="Warren J."/>
            <person name="Zhang J."/>
            <person name="Zhao Z."/>
            <person name="Zhou C."/>
            <person name="Zhu D."/>
            <person name="Lee S."/>
            <person name="Bess C."/>
            <person name="Blankenburg K."/>
            <person name="Forbes L."/>
            <person name="Fu Q."/>
            <person name="Gubbala S."/>
            <person name="Hirani K."/>
            <person name="Jayaseelan J.C."/>
            <person name="Lara F."/>
            <person name="Munidasa M."/>
            <person name="Palculict T."/>
            <person name="Patil S."/>
            <person name="Pu L.-L."/>
            <person name="Saada N."/>
            <person name="Tang L."/>
            <person name="Weissenberger G."/>
            <person name="Zhu Y."/>
            <person name="Hemphill L."/>
            <person name="Shang Y."/>
            <person name="Youmans B."/>
            <person name="Ayvaz T."/>
            <person name="Ross M."/>
            <person name="Santibanez J."/>
            <person name="Aqrawi P."/>
            <person name="Gross S."/>
            <person name="Joshi V."/>
            <person name="Fowler G."/>
            <person name="Nazareth L."/>
            <person name="Reid J."/>
            <person name="Worley K."/>
            <person name="Petrosino J."/>
            <person name="Highlander S."/>
            <person name="Gibbs R."/>
        </authorList>
    </citation>
    <scope>NUCLEOTIDE SEQUENCE [LARGE SCALE GENOMIC DNA]</scope>
    <source>
        <strain evidence="2 3">ATCC 33394</strain>
    </source>
</reference>
<keyword evidence="3" id="KW-1185">Reference proteome</keyword>
<dbReference type="Proteomes" id="UP000004088">
    <property type="component" value="Unassembled WGS sequence"/>
</dbReference>
<gene>
    <name evidence="2" type="ORF">HMPREF9098_0718</name>
</gene>
<dbReference type="STRING" id="888741.HMPREF9098_0718"/>